<name>A0AAJ8LZ69_9BACI</name>
<dbReference type="InterPro" id="IPR027417">
    <property type="entry name" value="P-loop_NTPase"/>
</dbReference>
<keyword evidence="3" id="KW-1185">Reference proteome</keyword>
<protein>
    <submittedName>
        <fullName evidence="2">Molybdopterin-guanine dinucleotide biosynthesis protein B</fullName>
    </submittedName>
</protein>
<dbReference type="InterPro" id="IPR052539">
    <property type="entry name" value="MGD_biosynthesis_adapter"/>
</dbReference>
<dbReference type="PANTHER" id="PTHR40072:SF1">
    <property type="entry name" value="MOLYBDOPTERIN-GUANINE DINUCLEOTIDE BIOSYNTHESIS ADAPTER PROTEIN"/>
    <property type="match status" value="1"/>
</dbReference>
<dbReference type="GO" id="GO:0005525">
    <property type="term" value="F:GTP binding"/>
    <property type="evidence" value="ECO:0007669"/>
    <property type="project" value="InterPro"/>
</dbReference>
<dbReference type="PANTHER" id="PTHR40072">
    <property type="entry name" value="MOLYBDOPTERIN-GUANINE DINUCLEOTIDE BIOSYNTHESIS ADAPTER PROTEIN-RELATED"/>
    <property type="match status" value="1"/>
</dbReference>
<dbReference type="Gene3D" id="3.40.50.300">
    <property type="entry name" value="P-loop containing nucleotide triphosphate hydrolases"/>
    <property type="match status" value="1"/>
</dbReference>
<dbReference type="Pfam" id="PF03205">
    <property type="entry name" value="MobB"/>
    <property type="match status" value="1"/>
</dbReference>
<organism evidence="2 3">
    <name type="scientific">Alkalicoccus halolimnae</name>
    <dbReference type="NCBI Taxonomy" id="1667239"/>
    <lineage>
        <taxon>Bacteria</taxon>
        <taxon>Bacillati</taxon>
        <taxon>Bacillota</taxon>
        <taxon>Bacilli</taxon>
        <taxon>Bacillales</taxon>
        <taxon>Bacillaceae</taxon>
        <taxon>Alkalicoccus</taxon>
    </lineage>
</organism>
<dbReference type="RefSeq" id="WP_246125611.1">
    <property type="nucleotide sequence ID" value="NZ_CP144914.1"/>
</dbReference>
<dbReference type="KEGG" id="ahal:FTX54_011740"/>
<sequence length="159" mass="17531">MQIVGWSDSGKTVLTEKLLTYFQKKGVVCGTIKHHGKQEKLGLDQGNTDTAKHRRAGARSSLLTGAGESQLNVDDSLSMVKMLRLHLVLETELLLIEGFKQEKFPKIIVFDKNKQISGLNNVCAAVGPSATGADFSWETLEKEMDTLGEIVWKKSEIIS</sequence>
<reference evidence="2 3" key="1">
    <citation type="submission" date="2024-01" db="EMBL/GenBank/DDBJ databases">
        <title>Complete Genome Sequence of Alkalicoccus halolimnae BZ-SZ-XJ29T, a Moderately Halophilic Bacterium Isolated from a Salt Lake.</title>
        <authorList>
            <person name="Zhao B."/>
        </authorList>
    </citation>
    <scope>NUCLEOTIDE SEQUENCE [LARGE SCALE GENOMIC DNA]</scope>
    <source>
        <strain evidence="2 3">BZ-SZ-XJ29</strain>
    </source>
</reference>
<dbReference type="GO" id="GO:0006777">
    <property type="term" value="P:Mo-molybdopterin cofactor biosynthetic process"/>
    <property type="evidence" value="ECO:0007669"/>
    <property type="project" value="InterPro"/>
</dbReference>
<dbReference type="InterPro" id="IPR004435">
    <property type="entry name" value="MobB_dom"/>
</dbReference>
<accession>A0AAJ8LZ69</accession>
<evidence type="ECO:0000313" key="3">
    <source>
        <dbReference type="Proteomes" id="UP000321816"/>
    </source>
</evidence>
<evidence type="ECO:0000259" key="1">
    <source>
        <dbReference type="Pfam" id="PF03205"/>
    </source>
</evidence>
<evidence type="ECO:0000313" key="2">
    <source>
        <dbReference type="EMBL" id="WWD81660.1"/>
    </source>
</evidence>
<feature type="domain" description="Molybdopterin-guanine dinucleotide biosynthesis protein B (MobB)" evidence="1">
    <location>
        <begin position="1"/>
        <end position="115"/>
    </location>
</feature>
<dbReference type="AlphaFoldDB" id="A0AAJ8LZ69"/>
<proteinExistence type="predicted"/>
<gene>
    <name evidence="2" type="primary">mobB</name>
    <name evidence="2" type="ORF">FTX54_011740</name>
</gene>
<dbReference type="NCBIfam" id="TIGR00176">
    <property type="entry name" value="mobB"/>
    <property type="match status" value="1"/>
</dbReference>
<dbReference type="EMBL" id="CP144914">
    <property type="protein sequence ID" value="WWD81660.1"/>
    <property type="molecule type" value="Genomic_DNA"/>
</dbReference>
<dbReference type="Proteomes" id="UP000321816">
    <property type="component" value="Chromosome"/>
</dbReference>
<dbReference type="SUPFAM" id="SSF52540">
    <property type="entry name" value="P-loop containing nucleoside triphosphate hydrolases"/>
    <property type="match status" value="1"/>
</dbReference>